<dbReference type="SUPFAM" id="SSF55961">
    <property type="entry name" value="Bet v1-like"/>
    <property type="match status" value="1"/>
</dbReference>
<dbReference type="OrthoDB" id="3695445at2"/>
<dbReference type="InterPro" id="IPR005031">
    <property type="entry name" value="COQ10_START"/>
</dbReference>
<evidence type="ECO:0000313" key="4">
    <source>
        <dbReference type="Proteomes" id="UP000033900"/>
    </source>
</evidence>
<comment type="caution">
    <text evidence="3">The sequence shown here is derived from an EMBL/GenBank/DDBJ whole genome shotgun (WGS) entry which is preliminary data.</text>
</comment>
<dbReference type="RefSeq" id="WP_082062146.1">
    <property type="nucleotide sequence ID" value="NZ_JYJB01000009.1"/>
</dbReference>
<dbReference type="Proteomes" id="UP000033900">
    <property type="component" value="Unassembled WGS sequence"/>
</dbReference>
<dbReference type="PANTHER" id="PTHR33824:SF7">
    <property type="entry name" value="POLYKETIDE CYCLASE_DEHYDRASE AND LIPID TRANSPORT SUPERFAMILY PROTEIN"/>
    <property type="match status" value="1"/>
</dbReference>
<dbReference type="STRING" id="273678.RS84_02206"/>
<accession>A0A0M2HSG1</accession>
<evidence type="ECO:0000259" key="2">
    <source>
        <dbReference type="Pfam" id="PF03364"/>
    </source>
</evidence>
<keyword evidence="4" id="KW-1185">Reference proteome</keyword>
<dbReference type="CDD" id="cd07817">
    <property type="entry name" value="SRPBCC_8"/>
    <property type="match status" value="1"/>
</dbReference>
<feature type="compositionally biased region" description="Basic and acidic residues" evidence="1">
    <location>
        <begin position="178"/>
        <end position="189"/>
    </location>
</feature>
<dbReference type="PATRIC" id="fig|273678.4.peg.2211"/>
<dbReference type="InterPro" id="IPR047137">
    <property type="entry name" value="ORF3"/>
</dbReference>
<reference evidence="3 4" key="1">
    <citation type="submission" date="2015-02" db="EMBL/GenBank/DDBJ databases">
        <title>Draft genome sequences of ten Microbacterium spp. with emphasis on heavy metal contaminated environments.</title>
        <authorList>
            <person name="Corretto E."/>
        </authorList>
    </citation>
    <scope>NUCLEOTIDE SEQUENCE [LARGE SCALE GENOMIC DNA]</scope>
    <source>
        <strain evidence="3 4">SA35</strain>
    </source>
</reference>
<evidence type="ECO:0000313" key="3">
    <source>
        <dbReference type="EMBL" id="KJL47413.1"/>
    </source>
</evidence>
<dbReference type="EMBL" id="JYJB01000009">
    <property type="protein sequence ID" value="KJL47413.1"/>
    <property type="molecule type" value="Genomic_DNA"/>
</dbReference>
<evidence type="ECO:0000256" key="1">
    <source>
        <dbReference type="SAM" id="MobiDB-lite"/>
    </source>
</evidence>
<gene>
    <name evidence="3" type="ORF">RS84_02206</name>
</gene>
<dbReference type="Gene3D" id="3.30.530.20">
    <property type="match status" value="1"/>
</dbReference>
<feature type="region of interest" description="Disordered" evidence="1">
    <location>
        <begin position="143"/>
        <end position="189"/>
    </location>
</feature>
<dbReference type="InterPro" id="IPR023393">
    <property type="entry name" value="START-like_dom_sf"/>
</dbReference>
<dbReference type="PANTHER" id="PTHR33824">
    <property type="entry name" value="POLYKETIDE CYCLASE/DEHYDRASE AND LIPID TRANSPORT SUPERFAMILY PROTEIN"/>
    <property type="match status" value="1"/>
</dbReference>
<organism evidence="3 4">
    <name type="scientific">Microbacterium hydrocarbonoxydans</name>
    <dbReference type="NCBI Taxonomy" id="273678"/>
    <lineage>
        <taxon>Bacteria</taxon>
        <taxon>Bacillati</taxon>
        <taxon>Actinomycetota</taxon>
        <taxon>Actinomycetes</taxon>
        <taxon>Micrococcales</taxon>
        <taxon>Microbacteriaceae</taxon>
        <taxon>Microbacterium</taxon>
    </lineage>
</organism>
<name>A0A0M2HSG1_9MICO</name>
<feature type="domain" description="Coenzyme Q-binding protein COQ10 START" evidence="2">
    <location>
        <begin position="11"/>
        <end position="117"/>
    </location>
</feature>
<proteinExistence type="predicted"/>
<sequence>MSTTITSAIDVNVPVSTAYEQWTQFETFPEYLTGVEEVKQLDDTTTHWVVNIGGVRREFDARIVDQVPDAHITWRSLTEVAHEGRVSFRAAQDGGTTVELAMDWKPETFAEKAGAALQIDDLIVKRDLQKFKEFIEERRLPTGGWRGEVHGGTTTQTDDLSGATPMPPASGFSESPADDVRGEDPDLRI</sequence>
<dbReference type="Pfam" id="PF03364">
    <property type="entry name" value="Polyketide_cyc"/>
    <property type="match status" value="1"/>
</dbReference>
<dbReference type="AlphaFoldDB" id="A0A0M2HSG1"/>
<protein>
    <submittedName>
        <fullName evidence="3">Polyketide cyclase / dehydrase and lipid transport</fullName>
    </submittedName>
</protein>